<dbReference type="HOGENOM" id="CLU_033004_0_0_1"/>
<dbReference type="OMA" id="SRYYLGH"/>
<keyword evidence="3" id="KW-1185">Reference proteome</keyword>
<protein>
    <submittedName>
        <fullName evidence="2">Uncharacterized protein</fullName>
    </submittedName>
</protein>
<sequence length="458" mass="52477">MFMLRNETAVGEVSTGLRTTHPEVEEEEPLPGPAEPSSRFFVPEERVDGPEAWTPEQICLCNARWERYLEKVQLSALWEEGHETEQDRYRTVLETLKSEDSRLEKEGSEVSLHREKWAMMQRNRRVRASLVPHLDELQVIANAADTVLTYETRLAQMKADQEKWLDDISKNPGRLCRFKNVRIGGFDEVDSWEVRVATGLSHSRYYLGHSGGDYVFEYCGSGNTSGDEYCQEGDAWDPDGPIWNHPGLHGAFGLDQGGAETASFEFRGLVPRTWREHSARFELVCKEVLQVLATFISFEPGGDGPLWGAQYQHVPAFSEINILILTHVRDAWRMRVSVNHPYLCWARSILNHHPRICEFAYLVGQLDGRLSRGLTRLAMAPLVETVESATEMTLEELRVIYQDILGKEALRQLHESRNIEHCVLYDNEGQQREVRSQLIHPEDIGIILIRSPYPSLHR</sequence>
<evidence type="ECO:0000256" key="1">
    <source>
        <dbReference type="SAM" id="MobiDB-lite"/>
    </source>
</evidence>
<feature type="region of interest" description="Disordered" evidence="1">
    <location>
        <begin position="1"/>
        <end position="39"/>
    </location>
</feature>
<name>E9EEI7_METAQ</name>
<evidence type="ECO:0000313" key="3">
    <source>
        <dbReference type="Proteomes" id="UP000002499"/>
    </source>
</evidence>
<dbReference type="OrthoDB" id="4836723at2759"/>
<dbReference type="KEGG" id="maw:19252596"/>
<dbReference type="GeneID" id="19252596"/>
<dbReference type="EMBL" id="GL698570">
    <property type="protein sequence ID" value="EFY85638.1"/>
    <property type="molecule type" value="Genomic_DNA"/>
</dbReference>
<reference evidence="2 3" key="1">
    <citation type="journal article" date="2011" name="PLoS Genet.">
        <title>Genome sequencing and comparative transcriptomics of the model entomopathogenic fungi Metarhizium anisopliae and M. acridum.</title>
        <authorList>
            <person name="Gao Q."/>
            <person name="Jin K."/>
            <person name="Ying S.H."/>
            <person name="Zhang Y."/>
            <person name="Xiao G."/>
            <person name="Shang Y."/>
            <person name="Duan Z."/>
            <person name="Hu X."/>
            <person name="Xie X.Q."/>
            <person name="Zhou G."/>
            <person name="Peng G."/>
            <person name="Luo Z."/>
            <person name="Huang W."/>
            <person name="Wang B."/>
            <person name="Fang W."/>
            <person name="Wang S."/>
            <person name="Zhong Y."/>
            <person name="Ma L.J."/>
            <person name="St Leger R.J."/>
            <person name="Zhao G.P."/>
            <person name="Pei Y."/>
            <person name="Feng M.G."/>
            <person name="Xia Y."/>
            <person name="Wang C."/>
        </authorList>
    </citation>
    <scope>NUCLEOTIDE SEQUENCE [LARGE SCALE GENOMIC DNA]</scope>
    <source>
        <strain evidence="2 3">CQMa 102</strain>
    </source>
</reference>
<accession>E9EEI7</accession>
<organism evidence="3">
    <name type="scientific">Metarhizium acridum (strain CQMa 102)</name>
    <dbReference type="NCBI Taxonomy" id="655827"/>
    <lineage>
        <taxon>Eukaryota</taxon>
        <taxon>Fungi</taxon>
        <taxon>Dikarya</taxon>
        <taxon>Ascomycota</taxon>
        <taxon>Pezizomycotina</taxon>
        <taxon>Sordariomycetes</taxon>
        <taxon>Hypocreomycetidae</taxon>
        <taxon>Hypocreales</taxon>
        <taxon>Clavicipitaceae</taxon>
        <taxon>Metarhizium</taxon>
    </lineage>
</organism>
<dbReference type="AlphaFoldDB" id="E9EEI7"/>
<dbReference type="InParanoid" id="E9EEI7"/>
<gene>
    <name evidence="2" type="ORF">MAC_08285</name>
</gene>
<dbReference type="Proteomes" id="UP000002499">
    <property type="component" value="Unassembled WGS sequence"/>
</dbReference>
<evidence type="ECO:0000313" key="2">
    <source>
        <dbReference type="EMBL" id="EFY85638.1"/>
    </source>
</evidence>
<proteinExistence type="predicted"/>
<dbReference type="eggNOG" id="ENOG502RNKR">
    <property type="taxonomic scope" value="Eukaryota"/>
</dbReference>